<dbReference type="InterPro" id="IPR008983">
    <property type="entry name" value="Tumour_necrosis_fac-like_dom"/>
</dbReference>
<evidence type="ECO:0000313" key="6">
    <source>
        <dbReference type="Proteomes" id="UP000596742"/>
    </source>
</evidence>
<keyword evidence="2" id="KW-0964">Secreted</keyword>
<keyword evidence="3" id="KW-0732">Signal</keyword>
<dbReference type="Gene3D" id="2.60.120.40">
    <property type="match status" value="1"/>
</dbReference>
<dbReference type="GO" id="GO:0005576">
    <property type="term" value="C:extracellular region"/>
    <property type="evidence" value="ECO:0007669"/>
    <property type="project" value="UniProtKB-SubCell"/>
</dbReference>
<comment type="subcellular location">
    <subcellularLocation>
        <location evidence="1">Secreted</location>
    </subcellularLocation>
</comment>
<keyword evidence="6" id="KW-1185">Reference proteome</keyword>
<dbReference type="InterPro" id="IPR001073">
    <property type="entry name" value="C1q_dom"/>
</dbReference>
<proteinExistence type="predicted"/>
<dbReference type="SUPFAM" id="SSF49842">
    <property type="entry name" value="TNF-like"/>
    <property type="match status" value="1"/>
</dbReference>
<dbReference type="PANTHER" id="PTHR22923">
    <property type="entry name" value="CEREBELLIN-RELATED"/>
    <property type="match status" value="1"/>
</dbReference>
<dbReference type="AlphaFoldDB" id="A0A8B6D4J2"/>
<dbReference type="EMBL" id="UYJE01002932">
    <property type="protein sequence ID" value="VDI15025.1"/>
    <property type="molecule type" value="Genomic_DNA"/>
</dbReference>
<dbReference type="OrthoDB" id="6115931at2759"/>
<evidence type="ECO:0000259" key="4">
    <source>
        <dbReference type="PROSITE" id="PS50871"/>
    </source>
</evidence>
<name>A0A8B6D4J2_MYTGA</name>
<protein>
    <recommendedName>
        <fullName evidence="4">C1q domain-containing protein</fullName>
    </recommendedName>
</protein>
<dbReference type="Pfam" id="PF00386">
    <property type="entry name" value="C1q"/>
    <property type="match status" value="1"/>
</dbReference>
<sequence>MVAFYAYMDTHETNPGRHQTLIFDIAKTNIGYAYNTNSGLFTSPDHGIYMFTWTIICESYGFVYSEIMINSAPFGSILTNSQSITNDHTVTGIVVAEVYQGDVVYILTNPNQPIQRGILSDTFHRTSYSGWKIY</sequence>
<dbReference type="SMART" id="SM00110">
    <property type="entry name" value="C1Q"/>
    <property type="match status" value="1"/>
</dbReference>
<dbReference type="InterPro" id="IPR050822">
    <property type="entry name" value="Cerebellin_Synaptic_Org"/>
</dbReference>
<reference evidence="5" key="1">
    <citation type="submission" date="2018-11" db="EMBL/GenBank/DDBJ databases">
        <authorList>
            <person name="Alioto T."/>
            <person name="Alioto T."/>
        </authorList>
    </citation>
    <scope>NUCLEOTIDE SEQUENCE</scope>
</reference>
<gene>
    <name evidence="5" type="ORF">MGAL_10B072399</name>
</gene>
<dbReference type="PROSITE" id="PS50871">
    <property type="entry name" value="C1Q"/>
    <property type="match status" value="1"/>
</dbReference>
<dbReference type="PRINTS" id="PR00007">
    <property type="entry name" value="COMPLEMNTC1Q"/>
</dbReference>
<accession>A0A8B6D4J2</accession>
<comment type="caution">
    <text evidence="5">The sequence shown here is derived from an EMBL/GenBank/DDBJ whole genome shotgun (WGS) entry which is preliminary data.</text>
</comment>
<organism evidence="5 6">
    <name type="scientific">Mytilus galloprovincialis</name>
    <name type="common">Mediterranean mussel</name>
    <dbReference type="NCBI Taxonomy" id="29158"/>
    <lineage>
        <taxon>Eukaryota</taxon>
        <taxon>Metazoa</taxon>
        <taxon>Spiralia</taxon>
        <taxon>Lophotrochozoa</taxon>
        <taxon>Mollusca</taxon>
        <taxon>Bivalvia</taxon>
        <taxon>Autobranchia</taxon>
        <taxon>Pteriomorphia</taxon>
        <taxon>Mytilida</taxon>
        <taxon>Mytiloidea</taxon>
        <taxon>Mytilidae</taxon>
        <taxon>Mytilinae</taxon>
        <taxon>Mytilus</taxon>
    </lineage>
</organism>
<dbReference type="Proteomes" id="UP000596742">
    <property type="component" value="Unassembled WGS sequence"/>
</dbReference>
<evidence type="ECO:0000256" key="3">
    <source>
        <dbReference type="ARBA" id="ARBA00022729"/>
    </source>
</evidence>
<feature type="domain" description="C1q" evidence="4">
    <location>
        <begin position="1"/>
        <end position="134"/>
    </location>
</feature>
<evidence type="ECO:0000256" key="1">
    <source>
        <dbReference type="ARBA" id="ARBA00004613"/>
    </source>
</evidence>
<dbReference type="PANTHER" id="PTHR22923:SF116">
    <property type="entry name" value="C1Q DOMAIN-CONTAINING PROTEIN"/>
    <property type="match status" value="1"/>
</dbReference>
<evidence type="ECO:0000256" key="2">
    <source>
        <dbReference type="ARBA" id="ARBA00022525"/>
    </source>
</evidence>
<evidence type="ECO:0000313" key="5">
    <source>
        <dbReference type="EMBL" id="VDI15025.1"/>
    </source>
</evidence>